<evidence type="ECO:0000313" key="1">
    <source>
        <dbReference type="EMBL" id="GFZ81495.1"/>
    </source>
</evidence>
<evidence type="ECO:0008006" key="3">
    <source>
        <dbReference type="Google" id="ProtNLM"/>
    </source>
</evidence>
<dbReference type="EMBL" id="BMHE01000012">
    <property type="protein sequence ID" value="GFZ81495.1"/>
    <property type="molecule type" value="Genomic_DNA"/>
</dbReference>
<protein>
    <recommendedName>
        <fullName evidence="3">LysM domain-containing protein</fullName>
    </recommendedName>
</protein>
<reference evidence="2" key="1">
    <citation type="journal article" date="2019" name="Int. J. Syst. Evol. Microbiol.">
        <title>The Global Catalogue of Microorganisms (GCM) 10K type strain sequencing project: providing services to taxonomists for standard genome sequencing and annotation.</title>
        <authorList>
            <consortium name="The Broad Institute Genomics Platform"/>
            <consortium name="The Broad Institute Genome Sequencing Center for Infectious Disease"/>
            <person name="Wu L."/>
            <person name="Ma J."/>
        </authorList>
    </citation>
    <scope>NUCLEOTIDE SEQUENCE [LARGE SCALE GENOMIC DNA]</scope>
    <source>
        <strain evidence="2">CGMCC 1.15043</strain>
    </source>
</reference>
<comment type="caution">
    <text evidence="1">The sequence shown here is derived from an EMBL/GenBank/DDBJ whole genome shotgun (WGS) entry which is preliminary data.</text>
</comment>
<accession>A0ABQ1EPN4</accession>
<sequence>MNTKQMLMASTVAITLSMGGTTWTHSAYANPITNKQHTKPIKEDLLQVLGVSSDDDIYKAQYNGQSLADIAAANQVDVQKVIELQLAELTELLKERLSSGSITPAQYQAQRDELPEIIVRSVYAL</sequence>
<proteinExistence type="predicted"/>
<dbReference type="Proteomes" id="UP000615455">
    <property type="component" value="Unassembled WGS sequence"/>
</dbReference>
<name>A0ABQ1EPN4_9BACL</name>
<dbReference type="RefSeq" id="WP_189012567.1">
    <property type="nucleotide sequence ID" value="NZ_BMHE01000012.1"/>
</dbReference>
<keyword evidence="2" id="KW-1185">Reference proteome</keyword>
<gene>
    <name evidence="1" type="ORF">GCM10008018_29040</name>
</gene>
<evidence type="ECO:0000313" key="2">
    <source>
        <dbReference type="Proteomes" id="UP000615455"/>
    </source>
</evidence>
<organism evidence="1 2">
    <name type="scientific">Paenibacillus marchantiophytorum</name>
    <dbReference type="NCBI Taxonomy" id="1619310"/>
    <lineage>
        <taxon>Bacteria</taxon>
        <taxon>Bacillati</taxon>
        <taxon>Bacillota</taxon>
        <taxon>Bacilli</taxon>
        <taxon>Bacillales</taxon>
        <taxon>Paenibacillaceae</taxon>
        <taxon>Paenibacillus</taxon>
    </lineage>
</organism>